<accession>A0A6G0QWF8</accession>
<organism evidence="1 2">
    <name type="scientific">Phytophthora fragariae</name>
    <dbReference type="NCBI Taxonomy" id="53985"/>
    <lineage>
        <taxon>Eukaryota</taxon>
        <taxon>Sar</taxon>
        <taxon>Stramenopiles</taxon>
        <taxon>Oomycota</taxon>
        <taxon>Peronosporomycetes</taxon>
        <taxon>Peronosporales</taxon>
        <taxon>Peronosporaceae</taxon>
        <taxon>Phytophthora</taxon>
    </lineage>
</organism>
<gene>
    <name evidence="1" type="ORF">PF008_g21868</name>
</gene>
<dbReference type="EMBL" id="QXFY01002005">
    <property type="protein sequence ID" value="KAE9304857.1"/>
    <property type="molecule type" value="Genomic_DNA"/>
</dbReference>
<dbReference type="Proteomes" id="UP000486351">
    <property type="component" value="Unassembled WGS sequence"/>
</dbReference>
<dbReference type="AlphaFoldDB" id="A0A6G0QWF8"/>
<protein>
    <submittedName>
        <fullName evidence="1">Uncharacterized protein</fullName>
    </submittedName>
</protein>
<evidence type="ECO:0000313" key="1">
    <source>
        <dbReference type="EMBL" id="KAE9304857.1"/>
    </source>
</evidence>
<name>A0A6G0QWF8_9STRA</name>
<evidence type="ECO:0000313" key="2">
    <source>
        <dbReference type="Proteomes" id="UP000486351"/>
    </source>
</evidence>
<proteinExistence type="predicted"/>
<sequence>MLREVHESTRHIPWRVGLCMMLFVVTTRADLSSDRLLVLGQDIPVGAEEGIRGGRGSLQGAQIHFQRSGGSRQI</sequence>
<reference evidence="1 2" key="1">
    <citation type="submission" date="2018-09" db="EMBL/GenBank/DDBJ databases">
        <title>Genomic investigation of the strawberry pathogen Phytophthora fragariae indicates pathogenicity is determined by transcriptional variation in three key races.</title>
        <authorList>
            <person name="Adams T.M."/>
            <person name="Armitage A.D."/>
            <person name="Sobczyk M.K."/>
            <person name="Bates H.J."/>
            <person name="Dunwell J.M."/>
            <person name="Nellist C.F."/>
            <person name="Harrison R.J."/>
        </authorList>
    </citation>
    <scope>NUCLEOTIDE SEQUENCE [LARGE SCALE GENOMIC DNA]</scope>
    <source>
        <strain evidence="1 2">NOV-77</strain>
    </source>
</reference>
<comment type="caution">
    <text evidence="1">The sequence shown here is derived from an EMBL/GenBank/DDBJ whole genome shotgun (WGS) entry which is preliminary data.</text>
</comment>